<reference evidence="8 9" key="1">
    <citation type="submission" date="2020-08" db="EMBL/GenBank/DDBJ databases">
        <title>Genomic Encyclopedia of Type Strains, Phase IV (KMG-IV): sequencing the most valuable type-strain genomes for metagenomic binning, comparative biology and taxonomic classification.</title>
        <authorList>
            <person name="Goeker M."/>
        </authorList>
    </citation>
    <scope>NUCLEOTIDE SEQUENCE [LARGE SCALE GENOMIC DNA]</scope>
    <source>
        <strain evidence="8 9">DSM 25701</strain>
    </source>
</reference>
<feature type="domain" description="Tyr recombinase" evidence="6">
    <location>
        <begin position="201"/>
        <end position="386"/>
    </location>
</feature>
<dbReference type="Gene3D" id="1.10.150.130">
    <property type="match status" value="1"/>
</dbReference>
<dbReference type="Pfam" id="PF00589">
    <property type="entry name" value="Phage_integrase"/>
    <property type="match status" value="1"/>
</dbReference>
<evidence type="ECO:0000256" key="5">
    <source>
        <dbReference type="PROSITE-ProRule" id="PRU01248"/>
    </source>
</evidence>
<dbReference type="InterPro" id="IPR053876">
    <property type="entry name" value="Phage_int_M"/>
</dbReference>
<dbReference type="InterPro" id="IPR044068">
    <property type="entry name" value="CB"/>
</dbReference>
<comment type="similarity">
    <text evidence="1">Belongs to the 'phage' integrase family.</text>
</comment>
<dbReference type="PROSITE" id="PS51900">
    <property type="entry name" value="CB"/>
    <property type="match status" value="1"/>
</dbReference>
<organism evidence="8 9">
    <name type="scientific">Zhongshania antarctica</name>
    <dbReference type="NCBI Taxonomy" id="641702"/>
    <lineage>
        <taxon>Bacteria</taxon>
        <taxon>Pseudomonadati</taxon>
        <taxon>Pseudomonadota</taxon>
        <taxon>Gammaproteobacteria</taxon>
        <taxon>Cellvibrionales</taxon>
        <taxon>Spongiibacteraceae</taxon>
        <taxon>Zhongshania</taxon>
    </lineage>
</organism>
<protein>
    <submittedName>
        <fullName evidence="8">Integrase</fullName>
    </submittedName>
</protein>
<dbReference type="InterPro" id="IPR038488">
    <property type="entry name" value="Integrase_DNA-bd_sf"/>
</dbReference>
<keyword evidence="9" id="KW-1185">Reference proteome</keyword>
<evidence type="ECO:0000256" key="4">
    <source>
        <dbReference type="ARBA" id="ARBA00023172"/>
    </source>
</evidence>
<gene>
    <name evidence="8" type="ORF">HNQ57_002842</name>
</gene>
<dbReference type="InterPro" id="IPR010998">
    <property type="entry name" value="Integrase_recombinase_N"/>
</dbReference>
<keyword evidence="4" id="KW-0233">DNA recombination</keyword>
<dbReference type="InterPro" id="IPR011010">
    <property type="entry name" value="DNA_brk_join_enz"/>
</dbReference>
<feature type="domain" description="Core-binding (CB)" evidence="7">
    <location>
        <begin position="98"/>
        <end position="178"/>
    </location>
</feature>
<evidence type="ECO:0000256" key="3">
    <source>
        <dbReference type="ARBA" id="ARBA00023125"/>
    </source>
</evidence>
<dbReference type="AlphaFoldDB" id="A0A840R846"/>
<keyword evidence="2" id="KW-0229">DNA integration</keyword>
<dbReference type="GO" id="GO:0015074">
    <property type="term" value="P:DNA integration"/>
    <property type="evidence" value="ECO:0007669"/>
    <property type="project" value="UniProtKB-KW"/>
</dbReference>
<proteinExistence type="inferred from homology"/>
<dbReference type="GO" id="GO:0006310">
    <property type="term" value="P:DNA recombination"/>
    <property type="evidence" value="ECO:0007669"/>
    <property type="project" value="UniProtKB-KW"/>
</dbReference>
<sequence>MPLTDAKIKTAKPLDKDYKLSDEKGLFLLVKKSGGKYWRMKYRYSGKEKLLSIGVYPEVSLAQARNERDNARSLLAQDTDPMNHRKAQKAAKLLANANSFEAVSLEWMDKRGAKSVSGDARIKRILEKDLFPSIGSQPISDITPPVLLNALRKIEARGAYETTKKAKQTAGQIFRFAVAAGLAERDPSADLKGALKQGKVKHYSALTEPKEVGRLMAAIHAYQATPAVSSAIKLAPLFFCRPGELRQLEWSEVNFEDRRIDIPAEKMKLAEPHIIPLADQALAILKEQYKVSNNSRYVFPNARALSRPLSDNGMRIALRTMGYTNEQMTPHGFRAMARTLLDEVLGFSVDWIEHQLAHAVRDTNGRAYNRTKHLEGRQQMMQSWADYLDTLRLEIDNVIPITAAKK</sequence>
<dbReference type="InterPro" id="IPR025166">
    <property type="entry name" value="Integrase_DNA_bind_dom"/>
</dbReference>
<dbReference type="Pfam" id="PF13356">
    <property type="entry name" value="Arm-DNA-bind_3"/>
    <property type="match status" value="1"/>
</dbReference>
<evidence type="ECO:0000256" key="1">
    <source>
        <dbReference type="ARBA" id="ARBA00008857"/>
    </source>
</evidence>
<comment type="caution">
    <text evidence="8">The sequence shown here is derived from an EMBL/GenBank/DDBJ whole genome shotgun (WGS) entry which is preliminary data.</text>
</comment>
<dbReference type="InterPro" id="IPR002104">
    <property type="entry name" value="Integrase_catalytic"/>
</dbReference>
<evidence type="ECO:0000313" key="8">
    <source>
        <dbReference type="EMBL" id="MBB5188552.1"/>
    </source>
</evidence>
<dbReference type="Pfam" id="PF22022">
    <property type="entry name" value="Phage_int_M"/>
    <property type="match status" value="1"/>
</dbReference>
<dbReference type="RefSeq" id="WP_184464009.1">
    <property type="nucleotide sequence ID" value="NZ_JACHHW010000008.1"/>
</dbReference>
<accession>A0A840R846</accession>
<dbReference type="CDD" id="cd00801">
    <property type="entry name" value="INT_P4_C"/>
    <property type="match status" value="1"/>
</dbReference>
<dbReference type="InterPro" id="IPR050808">
    <property type="entry name" value="Phage_Integrase"/>
</dbReference>
<evidence type="ECO:0000256" key="2">
    <source>
        <dbReference type="ARBA" id="ARBA00022908"/>
    </source>
</evidence>
<dbReference type="PANTHER" id="PTHR30629:SF2">
    <property type="entry name" value="PROPHAGE INTEGRASE INTS-RELATED"/>
    <property type="match status" value="1"/>
</dbReference>
<dbReference type="Gene3D" id="1.10.443.10">
    <property type="entry name" value="Intergrase catalytic core"/>
    <property type="match status" value="1"/>
</dbReference>
<dbReference type="Gene3D" id="3.30.160.390">
    <property type="entry name" value="Integrase, DNA-binding domain"/>
    <property type="match status" value="1"/>
</dbReference>
<dbReference type="PANTHER" id="PTHR30629">
    <property type="entry name" value="PROPHAGE INTEGRASE"/>
    <property type="match status" value="1"/>
</dbReference>
<dbReference type="Proteomes" id="UP000536640">
    <property type="component" value="Unassembled WGS sequence"/>
</dbReference>
<evidence type="ECO:0000313" key="9">
    <source>
        <dbReference type="Proteomes" id="UP000536640"/>
    </source>
</evidence>
<evidence type="ECO:0000259" key="6">
    <source>
        <dbReference type="PROSITE" id="PS51898"/>
    </source>
</evidence>
<dbReference type="InterPro" id="IPR013762">
    <property type="entry name" value="Integrase-like_cat_sf"/>
</dbReference>
<dbReference type="SUPFAM" id="SSF56349">
    <property type="entry name" value="DNA breaking-rejoining enzymes"/>
    <property type="match status" value="1"/>
</dbReference>
<keyword evidence="3 5" id="KW-0238">DNA-binding</keyword>
<evidence type="ECO:0000259" key="7">
    <source>
        <dbReference type="PROSITE" id="PS51900"/>
    </source>
</evidence>
<dbReference type="EMBL" id="JACHHW010000008">
    <property type="protein sequence ID" value="MBB5188552.1"/>
    <property type="molecule type" value="Genomic_DNA"/>
</dbReference>
<dbReference type="PROSITE" id="PS51898">
    <property type="entry name" value="TYR_RECOMBINASE"/>
    <property type="match status" value="1"/>
</dbReference>
<name>A0A840R846_9GAMM</name>
<dbReference type="GO" id="GO:0003677">
    <property type="term" value="F:DNA binding"/>
    <property type="evidence" value="ECO:0007669"/>
    <property type="project" value="UniProtKB-UniRule"/>
</dbReference>